<dbReference type="Pfam" id="PF03061">
    <property type="entry name" value="4HBT"/>
    <property type="match status" value="1"/>
</dbReference>
<evidence type="ECO:0000313" key="5">
    <source>
        <dbReference type="Proteomes" id="UP000680038"/>
    </source>
</evidence>
<dbReference type="Gene3D" id="3.10.129.10">
    <property type="entry name" value="Hotdog Thioesterase"/>
    <property type="match status" value="1"/>
</dbReference>
<dbReference type="EMBL" id="CAJRAF010000002">
    <property type="protein sequence ID" value="CAG5002676.1"/>
    <property type="molecule type" value="Genomic_DNA"/>
</dbReference>
<reference evidence="4" key="1">
    <citation type="submission" date="2021-04" db="EMBL/GenBank/DDBJ databases">
        <authorList>
            <person name="Rodrigo-Torres L."/>
            <person name="Arahal R. D."/>
            <person name="Lucena T."/>
        </authorList>
    </citation>
    <scope>NUCLEOTIDE SEQUENCE</scope>
    <source>
        <strain evidence="4">CECT 9275</strain>
    </source>
</reference>
<dbReference type="AlphaFoldDB" id="A0A916JDK2"/>
<organism evidence="4 5">
    <name type="scientific">Dyadobacter helix</name>
    <dbReference type="NCBI Taxonomy" id="2822344"/>
    <lineage>
        <taxon>Bacteria</taxon>
        <taxon>Pseudomonadati</taxon>
        <taxon>Bacteroidota</taxon>
        <taxon>Cytophagia</taxon>
        <taxon>Cytophagales</taxon>
        <taxon>Spirosomataceae</taxon>
        <taxon>Dyadobacter</taxon>
    </lineage>
</organism>
<dbReference type="EC" id="3.1.2.-" evidence="4"/>
<comment type="caution">
    <text evidence="4">The sequence shown here is derived from an EMBL/GenBank/DDBJ whole genome shotgun (WGS) entry which is preliminary data.</text>
</comment>
<evidence type="ECO:0000256" key="2">
    <source>
        <dbReference type="ARBA" id="ARBA00022801"/>
    </source>
</evidence>
<dbReference type="InterPro" id="IPR029069">
    <property type="entry name" value="HotDog_dom_sf"/>
</dbReference>
<dbReference type="NCBIfam" id="TIGR00369">
    <property type="entry name" value="unchar_dom_1"/>
    <property type="match status" value="1"/>
</dbReference>
<feature type="domain" description="Thioesterase" evidence="3">
    <location>
        <begin position="49"/>
        <end position="128"/>
    </location>
</feature>
<dbReference type="PANTHER" id="PTHR43240:SF5">
    <property type="entry name" value="1,4-DIHYDROXY-2-NAPHTHOYL-COA THIOESTERASE 1"/>
    <property type="match status" value="1"/>
</dbReference>
<dbReference type="PANTHER" id="PTHR43240">
    <property type="entry name" value="1,4-DIHYDROXY-2-NAPHTHOYL-COA THIOESTERASE 1"/>
    <property type="match status" value="1"/>
</dbReference>
<dbReference type="GO" id="GO:0061522">
    <property type="term" value="F:1,4-dihydroxy-2-naphthoyl-CoA thioesterase activity"/>
    <property type="evidence" value="ECO:0007669"/>
    <property type="project" value="TreeGrafter"/>
</dbReference>
<keyword evidence="2 4" id="KW-0378">Hydrolase</keyword>
<dbReference type="CDD" id="cd03443">
    <property type="entry name" value="PaaI_thioesterase"/>
    <property type="match status" value="1"/>
</dbReference>
<comment type="similarity">
    <text evidence="1">Belongs to the thioesterase PaaI family.</text>
</comment>
<proteinExistence type="inferred from homology"/>
<dbReference type="RefSeq" id="WP_215239498.1">
    <property type="nucleotide sequence ID" value="NZ_CAJRAF010000002.1"/>
</dbReference>
<evidence type="ECO:0000259" key="3">
    <source>
        <dbReference type="Pfam" id="PF03061"/>
    </source>
</evidence>
<dbReference type="SUPFAM" id="SSF54637">
    <property type="entry name" value="Thioesterase/thiol ester dehydrase-isomerase"/>
    <property type="match status" value="1"/>
</dbReference>
<dbReference type="InterPro" id="IPR006683">
    <property type="entry name" value="Thioestr_dom"/>
</dbReference>
<evidence type="ECO:0000313" key="4">
    <source>
        <dbReference type="EMBL" id="CAG5002676.1"/>
    </source>
</evidence>
<accession>A0A916JDK2</accession>
<dbReference type="GO" id="GO:0005829">
    <property type="term" value="C:cytosol"/>
    <property type="evidence" value="ECO:0007669"/>
    <property type="project" value="TreeGrafter"/>
</dbReference>
<sequence length="141" mass="15613">MFTNFISIDQLQAFGNNSIAEHLGIEFTEIGEDYLMARMPVDHRTHQPFGILHGGASVVLAETLGSIASYLCLDKSAQKNAVGLEINANHLRPVREGFVYGKVTPIHIGRSTHIWDIKITNEENKLVCISRLTVAIVDANR</sequence>
<evidence type="ECO:0000256" key="1">
    <source>
        <dbReference type="ARBA" id="ARBA00008324"/>
    </source>
</evidence>
<gene>
    <name evidence="4" type="ORF">DYBT9275_02942</name>
</gene>
<keyword evidence="5" id="KW-1185">Reference proteome</keyword>
<dbReference type="InterPro" id="IPR003736">
    <property type="entry name" value="PAAI_dom"/>
</dbReference>
<protein>
    <submittedName>
        <fullName evidence="4">Esterase</fullName>
        <ecNumber evidence="4">3.1.2.-</ecNumber>
    </submittedName>
</protein>
<dbReference type="Proteomes" id="UP000680038">
    <property type="component" value="Unassembled WGS sequence"/>
</dbReference>
<name>A0A916JDK2_9BACT</name>